<dbReference type="EMBL" id="KN880625">
    <property type="protein sequence ID" value="KIY64641.1"/>
    <property type="molecule type" value="Genomic_DNA"/>
</dbReference>
<gene>
    <name evidence="12" type="ORF">CYLTODRAFT_401544</name>
</gene>
<dbReference type="SUPFAM" id="SSF49503">
    <property type="entry name" value="Cupredoxins"/>
    <property type="match status" value="3"/>
</dbReference>
<evidence type="ECO:0000256" key="4">
    <source>
        <dbReference type="ARBA" id="ARBA00023002"/>
    </source>
</evidence>
<keyword evidence="4" id="KW-0560">Oxidoreductase</keyword>
<dbReference type="GO" id="GO:0005507">
    <property type="term" value="F:copper ion binding"/>
    <property type="evidence" value="ECO:0007669"/>
    <property type="project" value="InterPro"/>
</dbReference>
<evidence type="ECO:0000256" key="8">
    <source>
        <dbReference type="SAM" id="SignalP"/>
    </source>
</evidence>
<evidence type="ECO:0000256" key="5">
    <source>
        <dbReference type="ARBA" id="ARBA00023008"/>
    </source>
</evidence>
<protein>
    <submittedName>
        <fullName evidence="12">Multicopper oxidase</fullName>
    </submittedName>
</protein>
<dbReference type="Pfam" id="PF07731">
    <property type="entry name" value="Cu-oxidase_2"/>
    <property type="match status" value="1"/>
</dbReference>
<reference evidence="12 13" key="1">
    <citation type="journal article" date="2015" name="Fungal Genet. Biol.">
        <title>Evolution of novel wood decay mechanisms in Agaricales revealed by the genome sequences of Fistulina hepatica and Cylindrobasidium torrendii.</title>
        <authorList>
            <person name="Floudas D."/>
            <person name="Held B.W."/>
            <person name="Riley R."/>
            <person name="Nagy L.G."/>
            <person name="Koehler G."/>
            <person name="Ransdell A.S."/>
            <person name="Younus H."/>
            <person name="Chow J."/>
            <person name="Chiniquy J."/>
            <person name="Lipzen A."/>
            <person name="Tritt A."/>
            <person name="Sun H."/>
            <person name="Haridas S."/>
            <person name="LaButti K."/>
            <person name="Ohm R.A."/>
            <person name="Kues U."/>
            <person name="Blanchette R.A."/>
            <person name="Grigoriev I.V."/>
            <person name="Minto R.E."/>
            <person name="Hibbett D.S."/>
        </authorList>
    </citation>
    <scope>NUCLEOTIDE SEQUENCE [LARGE SCALE GENOMIC DNA]</scope>
    <source>
        <strain evidence="12 13">FP15055 ss-10</strain>
    </source>
</reference>
<accession>A0A0D7B538</accession>
<dbReference type="PANTHER" id="PTHR11709:SF488">
    <property type="entry name" value="LACCASE-RELATED"/>
    <property type="match status" value="1"/>
</dbReference>
<evidence type="ECO:0000256" key="2">
    <source>
        <dbReference type="ARBA" id="ARBA00022723"/>
    </source>
</evidence>
<dbReference type="Gene3D" id="2.60.40.420">
    <property type="entry name" value="Cupredoxins - blue copper proteins"/>
    <property type="match status" value="3"/>
</dbReference>
<dbReference type="Proteomes" id="UP000054007">
    <property type="component" value="Unassembled WGS sequence"/>
</dbReference>
<feature type="domain" description="Plastocyanin-like" evidence="10">
    <location>
        <begin position="515"/>
        <end position="624"/>
    </location>
</feature>
<dbReference type="AlphaFoldDB" id="A0A0D7B538"/>
<keyword evidence="7" id="KW-0325">Glycoprotein</keyword>
<proteinExistence type="inferred from homology"/>
<dbReference type="GO" id="GO:0016491">
    <property type="term" value="F:oxidoreductase activity"/>
    <property type="evidence" value="ECO:0007669"/>
    <property type="project" value="UniProtKB-KW"/>
</dbReference>
<evidence type="ECO:0000259" key="10">
    <source>
        <dbReference type="Pfam" id="PF07731"/>
    </source>
</evidence>
<dbReference type="InterPro" id="IPR011707">
    <property type="entry name" value="Cu-oxidase-like_N"/>
</dbReference>
<dbReference type="InterPro" id="IPR001117">
    <property type="entry name" value="Cu-oxidase_2nd"/>
</dbReference>
<name>A0A0D7B538_9AGAR</name>
<feature type="domain" description="Plastocyanin-like" evidence="9">
    <location>
        <begin position="190"/>
        <end position="384"/>
    </location>
</feature>
<feature type="signal peptide" evidence="8">
    <location>
        <begin position="1"/>
        <end position="20"/>
    </location>
</feature>
<dbReference type="STRING" id="1314674.A0A0D7B538"/>
<dbReference type="OrthoDB" id="2121828at2759"/>
<dbReference type="Pfam" id="PF00394">
    <property type="entry name" value="Cu-oxidase"/>
    <property type="match status" value="1"/>
</dbReference>
<dbReference type="PROSITE" id="PS00080">
    <property type="entry name" value="MULTICOPPER_OXIDASE2"/>
    <property type="match status" value="1"/>
</dbReference>
<evidence type="ECO:0000256" key="1">
    <source>
        <dbReference type="ARBA" id="ARBA00010609"/>
    </source>
</evidence>
<keyword evidence="2" id="KW-0479">Metal-binding</keyword>
<evidence type="ECO:0000313" key="12">
    <source>
        <dbReference type="EMBL" id="KIY64641.1"/>
    </source>
</evidence>
<evidence type="ECO:0000256" key="3">
    <source>
        <dbReference type="ARBA" id="ARBA00022729"/>
    </source>
</evidence>
<evidence type="ECO:0000313" key="13">
    <source>
        <dbReference type="Proteomes" id="UP000054007"/>
    </source>
</evidence>
<dbReference type="InterPro" id="IPR002355">
    <property type="entry name" value="Cu_oxidase_Cu_BS"/>
</dbReference>
<evidence type="ECO:0000256" key="6">
    <source>
        <dbReference type="ARBA" id="ARBA00023157"/>
    </source>
</evidence>
<keyword evidence="6" id="KW-1015">Disulfide bond</keyword>
<evidence type="ECO:0000259" key="9">
    <source>
        <dbReference type="Pfam" id="PF00394"/>
    </source>
</evidence>
<feature type="chain" id="PRO_5002316972" evidence="8">
    <location>
        <begin position="21"/>
        <end position="641"/>
    </location>
</feature>
<dbReference type="InterPro" id="IPR008972">
    <property type="entry name" value="Cupredoxin"/>
</dbReference>
<keyword evidence="5" id="KW-0186">Copper</keyword>
<comment type="similarity">
    <text evidence="1">Belongs to the multicopper oxidase family.</text>
</comment>
<dbReference type="InterPro" id="IPR011706">
    <property type="entry name" value="Cu-oxidase_C"/>
</dbReference>
<organism evidence="12 13">
    <name type="scientific">Cylindrobasidium torrendii FP15055 ss-10</name>
    <dbReference type="NCBI Taxonomy" id="1314674"/>
    <lineage>
        <taxon>Eukaryota</taxon>
        <taxon>Fungi</taxon>
        <taxon>Dikarya</taxon>
        <taxon>Basidiomycota</taxon>
        <taxon>Agaricomycotina</taxon>
        <taxon>Agaricomycetes</taxon>
        <taxon>Agaricomycetidae</taxon>
        <taxon>Agaricales</taxon>
        <taxon>Marasmiineae</taxon>
        <taxon>Physalacriaceae</taxon>
        <taxon>Cylindrobasidium</taxon>
    </lineage>
</organism>
<evidence type="ECO:0000256" key="7">
    <source>
        <dbReference type="ARBA" id="ARBA00023180"/>
    </source>
</evidence>
<dbReference type="PANTHER" id="PTHR11709">
    <property type="entry name" value="MULTI-COPPER OXIDASE"/>
    <property type="match status" value="1"/>
</dbReference>
<keyword evidence="13" id="KW-1185">Reference proteome</keyword>
<feature type="domain" description="Plastocyanin-like" evidence="11">
    <location>
        <begin position="40"/>
        <end position="162"/>
    </location>
</feature>
<sequence length="641" mass="68886">MVLLSPSLLVTTVFLGLAATAKFVDVPSDDNGVAYHSLTVSEGAYSPDGGKERSVYFLNDDFGSHIIGIDEGATLKASHLPLGALESLLTISTPFTLHSHGIHQRDSIWMDGVPGVTQKAIMPGETFTYEFKVEQSGMYHMHAHYKALQDDGMYMGLLVRPSADKQKPFAQISPEDQDLIAKAEQNANAVLLADYRRYTSTELQTVWDESNIEPLCANAILFNGQGSAVCPSRAEIDAMAAGGNYSSQGCLWPNDPAVIAFPDVANPDAVPLEIYECDTNAVNSPLYTIEVNKEDGWAVLDFVNAGGLWQLQVSVDEHPLWIFAVDSEYVDVTEPVDSFAVNAGSRFQAAIKLDGQAGDAFNIRAAALTGVQFLSGYAILQYSSADGGNTTQLVSPAEGYPALANSTAYISYTGDSLTTADGLAENATAFNPSGPQAAPFVASVPPSSDAVVDYTFIYDMSRPNATRYAMNATGLHPSMYEDSDPLVWKSVYQPFLDGSATGAVANSHSIEVVDKLNATIDLIISVTYAKSTGHPIHKHLNKFWVIGSGTGLWNWTSVADAVKDIPDSFNFNNPPLRDGFNTPSTFTSDASWLALRYISDTAGPSTLHCHLSQHLGGGMLSVALQDMESLRLPAEFDQPSS</sequence>
<evidence type="ECO:0000259" key="11">
    <source>
        <dbReference type="Pfam" id="PF07732"/>
    </source>
</evidence>
<dbReference type="Pfam" id="PF07732">
    <property type="entry name" value="Cu-oxidase_3"/>
    <property type="match status" value="1"/>
</dbReference>
<dbReference type="InterPro" id="IPR045087">
    <property type="entry name" value="Cu-oxidase_fam"/>
</dbReference>
<keyword evidence="3 8" id="KW-0732">Signal</keyword>